<organism evidence="2 3">
    <name type="scientific">Pseudomonas kribbensis</name>
    <dbReference type="NCBI Taxonomy" id="1628086"/>
    <lineage>
        <taxon>Bacteria</taxon>
        <taxon>Pseudomonadati</taxon>
        <taxon>Pseudomonadota</taxon>
        <taxon>Gammaproteobacteria</taxon>
        <taxon>Pseudomonadales</taxon>
        <taxon>Pseudomonadaceae</taxon>
        <taxon>Pseudomonas</taxon>
    </lineage>
</organism>
<dbReference type="PROSITE" id="PS51257">
    <property type="entry name" value="PROKAR_LIPOPROTEIN"/>
    <property type="match status" value="1"/>
</dbReference>
<feature type="signal peptide" evidence="1">
    <location>
        <begin position="1"/>
        <end position="20"/>
    </location>
</feature>
<proteinExistence type="predicted"/>
<keyword evidence="1" id="KW-0732">Signal</keyword>
<feature type="chain" id="PRO_5016732670" description="DUF2059 domain-containing protein" evidence="1">
    <location>
        <begin position="21"/>
        <end position="159"/>
    </location>
</feature>
<dbReference type="AlphaFoldDB" id="A0A345RPI2"/>
<sequence>MGMRTAALVLLLATSLTACGGSKDKATELVDISGAFKEHYDEVVETVMRDYSPRYMAVMDEEIREVVEDKVPFDEIRNLRIDTLAAHLQPDELNAAIRAHDNPAQSKDILNNTPEGRAFLDKIFDAEDTVENTFQALLKEREPAILEALDKINNKRLDG</sequence>
<dbReference type="Proteomes" id="UP000253720">
    <property type="component" value="Chromosome"/>
</dbReference>
<gene>
    <name evidence="2" type="ORF">DLD99_12185</name>
</gene>
<dbReference type="KEGG" id="pke:DLD99_12185"/>
<evidence type="ECO:0000313" key="2">
    <source>
        <dbReference type="EMBL" id="AXI61198.1"/>
    </source>
</evidence>
<evidence type="ECO:0000313" key="3">
    <source>
        <dbReference type="Proteomes" id="UP000253720"/>
    </source>
</evidence>
<protein>
    <recommendedName>
        <fullName evidence="4">DUF2059 domain-containing protein</fullName>
    </recommendedName>
</protein>
<dbReference type="EMBL" id="CP029608">
    <property type="protein sequence ID" value="AXI61198.1"/>
    <property type="molecule type" value="Genomic_DNA"/>
</dbReference>
<reference evidence="2 3" key="1">
    <citation type="submission" date="2018-05" db="EMBL/GenBank/DDBJ databases">
        <title>Complete genome sequence of Pseudomonas kribbensis 46-2(T).</title>
        <authorList>
            <person name="Jeong H."/>
            <person name="Lee S.-G."/>
            <person name="Rha E."/>
            <person name="Kim H."/>
        </authorList>
    </citation>
    <scope>NUCLEOTIDE SEQUENCE [LARGE SCALE GENOMIC DNA]</scope>
    <source>
        <strain evidence="2 3">46-2</strain>
    </source>
</reference>
<name>A0A345RPI2_9PSED</name>
<accession>A0A345RPI2</accession>
<keyword evidence="3" id="KW-1185">Reference proteome</keyword>
<dbReference type="RefSeq" id="WP_114882382.1">
    <property type="nucleotide sequence ID" value="NZ_CP029608.1"/>
</dbReference>
<evidence type="ECO:0008006" key="4">
    <source>
        <dbReference type="Google" id="ProtNLM"/>
    </source>
</evidence>
<evidence type="ECO:0000256" key="1">
    <source>
        <dbReference type="SAM" id="SignalP"/>
    </source>
</evidence>